<dbReference type="Proteomes" id="UP000190777">
    <property type="component" value="Unassembled WGS sequence"/>
</dbReference>
<evidence type="ECO:0000313" key="8">
    <source>
        <dbReference type="Proteomes" id="UP000190777"/>
    </source>
</evidence>
<accession>A0A378QU90</accession>
<keyword evidence="3" id="KW-0106">Calcium</keyword>
<evidence type="ECO:0000259" key="5">
    <source>
        <dbReference type="SMART" id="SM00736"/>
    </source>
</evidence>
<evidence type="ECO:0000256" key="2">
    <source>
        <dbReference type="ARBA" id="ARBA00022525"/>
    </source>
</evidence>
<dbReference type="Pfam" id="PF00353">
    <property type="entry name" value="HemolysinCabind"/>
    <property type="match status" value="8"/>
</dbReference>
<evidence type="ECO:0000313" key="9">
    <source>
        <dbReference type="Proteomes" id="UP000254618"/>
    </source>
</evidence>
<dbReference type="EMBL" id="UGQF01000001">
    <property type="protein sequence ID" value="STZ04476.1"/>
    <property type="molecule type" value="Genomic_DNA"/>
</dbReference>
<dbReference type="PRINTS" id="PR00313">
    <property type="entry name" value="CABNDNGRPT"/>
</dbReference>
<dbReference type="SMART" id="SM00736">
    <property type="entry name" value="CADG"/>
    <property type="match status" value="1"/>
</dbReference>
<keyword evidence="4" id="KW-1133">Transmembrane helix</keyword>
<dbReference type="GO" id="GO:0016020">
    <property type="term" value="C:membrane"/>
    <property type="evidence" value="ECO:0007669"/>
    <property type="project" value="InterPro"/>
</dbReference>
<evidence type="ECO:0000256" key="4">
    <source>
        <dbReference type="SAM" id="Phobius"/>
    </source>
</evidence>
<keyword evidence="2" id="KW-0964">Secreted</keyword>
<evidence type="ECO:0000256" key="1">
    <source>
        <dbReference type="ARBA" id="ARBA00004613"/>
    </source>
</evidence>
<dbReference type="InterPro" id="IPR011049">
    <property type="entry name" value="Serralysin-like_metalloprot_C"/>
</dbReference>
<evidence type="ECO:0000313" key="6">
    <source>
        <dbReference type="EMBL" id="OPH40041.1"/>
    </source>
</evidence>
<evidence type="ECO:0000256" key="3">
    <source>
        <dbReference type="ARBA" id="ARBA00022837"/>
    </source>
</evidence>
<keyword evidence="8" id="KW-1185">Reference proteome</keyword>
<proteinExistence type="predicted"/>
<dbReference type="PROSITE" id="PS00330">
    <property type="entry name" value="HEMOLYSIN_CALCIUM"/>
    <property type="match status" value="6"/>
</dbReference>
<dbReference type="PANTHER" id="PTHR38340">
    <property type="entry name" value="S-LAYER PROTEIN"/>
    <property type="match status" value="1"/>
</dbReference>
<dbReference type="SUPFAM" id="SSF51120">
    <property type="entry name" value="beta-Roll"/>
    <property type="match status" value="4"/>
</dbReference>
<dbReference type="Proteomes" id="UP000254618">
    <property type="component" value="Unassembled WGS sequence"/>
</dbReference>
<name>A0A378QU90_9GAMM</name>
<dbReference type="AlphaFoldDB" id="A0A378QU90"/>
<gene>
    <name evidence="7" type="primary">cya_5</name>
    <name evidence="6" type="ORF">B5J93_01170</name>
    <name evidence="7" type="ORF">NCTC11012_02758</name>
</gene>
<dbReference type="GO" id="GO:0005509">
    <property type="term" value="F:calcium ion binding"/>
    <property type="evidence" value="ECO:0007669"/>
    <property type="project" value="InterPro"/>
</dbReference>
<feature type="transmembrane region" description="Helical" evidence="4">
    <location>
        <begin position="21"/>
        <end position="42"/>
    </location>
</feature>
<protein>
    <submittedName>
        <fullName evidence="7">Cyclolysin</fullName>
    </submittedName>
</protein>
<dbReference type="SUPFAM" id="SSF49313">
    <property type="entry name" value="Cadherin-like"/>
    <property type="match status" value="1"/>
</dbReference>
<dbReference type="InterPro" id="IPR006644">
    <property type="entry name" value="Cadg"/>
</dbReference>
<dbReference type="Gene3D" id="2.60.40.10">
    <property type="entry name" value="Immunoglobulins"/>
    <property type="match status" value="1"/>
</dbReference>
<dbReference type="InterPro" id="IPR013783">
    <property type="entry name" value="Ig-like_fold"/>
</dbReference>
<dbReference type="InterPro" id="IPR018511">
    <property type="entry name" value="Hemolysin-typ_Ca-bd_CS"/>
</dbReference>
<dbReference type="Gene3D" id="2.150.10.10">
    <property type="entry name" value="Serralysin-like metalloprotease, C-terminal"/>
    <property type="match status" value="6"/>
</dbReference>
<dbReference type="Pfam" id="PF05345">
    <property type="entry name" value="He_PIG"/>
    <property type="match status" value="1"/>
</dbReference>
<reference evidence="6 8" key="1">
    <citation type="submission" date="2017-03" db="EMBL/GenBank/DDBJ databases">
        <title>Draft genome sequence of Moraxella equi CCUG 4950T type strain.</title>
        <authorList>
            <person name="Salva-Serra F."/>
            <person name="Engstrom-Jakobsson H."/>
            <person name="Thorell K."/>
            <person name="Jaen-Luchoro D."/>
            <person name="Gonzales-Siles L."/>
            <person name="Karlsson R."/>
            <person name="Yazdan S."/>
            <person name="Boulund F."/>
            <person name="Johnning A."/>
            <person name="Engstrand L."/>
            <person name="Kristiansson E."/>
            <person name="Moore E."/>
        </authorList>
    </citation>
    <scope>NUCLEOTIDE SEQUENCE [LARGE SCALE GENOMIC DNA]</scope>
    <source>
        <strain evidence="6 8">CCUG 4950</strain>
    </source>
</reference>
<reference evidence="7 9" key="2">
    <citation type="submission" date="2018-06" db="EMBL/GenBank/DDBJ databases">
        <authorList>
            <consortium name="Pathogen Informatics"/>
            <person name="Doyle S."/>
        </authorList>
    </citation>
    <scope>NUCLEOTIDE SEQUENCE [LARGE SCALE GENOMIC DNA]</scope>
    <source>
        <strain evidence="7 9">NCTC11012</strain>
    </source>
</reference>
<organism evidence="7 9">
    <name type="scientific">Moraxella equi</name>
    <dbReference type="NCBI Taxonomy" id="60442"/>
    <lineage>
        <taxon>Bacteria</taxon>
        <taxon>Pseudomonadati</taxon>
        <taxon>Pseudomonadota</taxon>
        <taxon>Gammaproteobacteria</taxon>
        <taxon>Moraxellales</taxon>
        <taxon>Moraxellaceae</taxon>
        <taxon>Moraxella</taxon>
    </lineage>
</organism>
<dbReference type="PANTHER" id="PTHR38340:SF1">
    <property type="entry name" value="S-LAYER PROTEIN"/>
    <property type="match status" value="1"/>
</dbReference>
<dbReference type="RefSeq" id="WP_079324035.1">
    <property type="nucleotide sequence ID" value="NZ_MXAP01000012.1"/>
</dbReference>
<feature type="domain" description="Dystroglycan-type cadherin-like" evidence="5">
    <location>
        <begin position="844"/>
        <end position="934"/>
    </location>
</feature>
<keyword evidence="4" id="KW-0812">Transmembrane</keyword>
<dbReference type="InterPro" id="IPR015919">
    <property type="entry name" value="Cadherin-like_sf"/>
</dbReference>
<dbReference type="InterPro" id="IPR001343">
    <property type="entry name" value="Hemolysn_Ca-bd"/>
</dbReference>
<keyword evidence="4" id="KW-0472">Membrane</keyword>
<dbReference type="GO" id="GO:0005576">
    <property type="term" value="C:extracellular region"/>
    <property type="evidence" value="ECO:0007669"/>
    <property type="project" value="UniProtKB-SubCell"/>
</dbReference>
<dbReference type="EMBL" id="MXAP01000012">
    <property type="protein sequence ID" value="OPH40041.1"/>
    <property type="molecule type" value="Genomic_DNA"/>
</dbReference>
<sequence length="1204" mass="130875">MNNRRITNNKYIKDDISTNEVFMSMIGIGNNAMSLGIGMVNLGKENVKLQATNDASEIYKINRNILDIKEDMSFAFGMLLTDLTFFIKNSDVAQKLLAGTRIADTTVEIFTEYLENKTVNLPDIATVASDLFNVFSDVKHVVVKFALGAVSQIFAFLGNLASADEKLGSNIHIDDLWSVLISSEISPEELQQALEKTLSPFKKAVEDKYNDVLEWVDAYREDNIALVGDEDGIVTNDYIEGNWKHNTIKGLDGNDTLDGKAGNDHLYGGTGNDTLIGGEGADNLLDEQGYDTYHIKDRDTIYDKDGKGKILFDGKQLPKDFILKDGTSGIWEAKDNQGNVLYTAIKGANDLLITSTNSPADSVTIKDFFTAATITGDNHNVYSALSLVLARSKEEADTHGVYTIKTDDKLHSTIHINGFVSDNIAVMGSDKVDFINALGADKRLDIDTQGGNDVIYGGDGHDTLKGGDGNDVIYGSAVFYDFEPKDSQRLPKPKQDKEGNLIGVDKDIIIGGMGRDLIAAGIGDDIIWVDNEQAESNNTHNNDKGDWALGGQGSDVIYGGANKDFLQGGADNDYVYGGGGDDVILGDGHIRFGIKNQVLRSDNQILSIEHTYDQVNHKENTLKQKTANLQDYKTFEWNIQVDTDKMDYLLTKQKDIALANNYHLLDESYKHNANDFLYGGKGDDLIIGQYGNDYLDGGEGDDILWGDDNRDEDIEGNDTLKGGAGRDRLIGGKGNDAYVFDLEDLAKSGADDKTIIDSDNGGIIKINHYDLTGTQFFKSANASNLYQSDDGKFDLIRYDNGNYSLLSKDFNASIAIKDTPITKNGDNDILLGMILKETKNTAPIVHNPVSDQMVLAERDIALGLGEVFFDADGDELTYSIQGADGLHFDPATKMLTGRAPDKGVFNITLTATDPKGEHANTSFTLRVNERPTLVSALTLPLVLSQDDAMMQIGLDKLFVDNDGDALSYSLSANSLSGIYIDNNHLIIDPATTEIGMHDITITATDSFGQSVSTNASFTIKGSEPIVMPEPVLPITPTPDPITVGKRYVGKLGADDITGDDKANTINGLTGDDVLSGGRGNDTLIGGFGHDTLIGGLDNDLLVGGYGNDTYLYHKGDGLDTIRDVGGLDILKISGLTLSDLGFAKQGNHLFIDVKQNDDGIIIEDYFKSGSIIPSQKSSPNIERIYINDKFVGHDEIIKMADVII</sequence>
<dbReference type="InterPro" id="IPR050557">
    <property type="entry name" value="RTX_toxin/Mannuronan_C5-epim"/>
</dbReference>
<comment type="subcellular location">
    <subcellularLocation>
        <location evidence="1">Secreted</location>
    </subcellularLocation>
</comment>
<evidence type="ECO:0000313" key="7">
    <source>
        <dbReference type="EMBL" id="STZ04476.1"/>
    </source>
</evidence>